<sequence length="102" mass="11277">CKIEESQILKFTAVMLNVNSLMKEIYACLNPSKVKNKKSQLLTITTTTHQANVAEKLKFSHSLNSSTMPSSMCEGSHGGHEEYDDCGECDEYTPAPTCLKCN</sequence>
<dbReference type="EMBL" id="PDND01000437">
    <property type="protein sequence ID" value="PGH28451.1"/>
    <property type="molecule type" value="Genomic_DNA"/>
</dbReference>
<keyword evidence="2" id="KW-1185">Reference proteome</keyword>
<evidence type="ECO:0000313" key="2">
    <source>
        <dbReference type="Proteomes" id="UP000226031"/>
    </source>
</evidence>
<feature type="non-terminal residue" evidence="1">
    <location>
        <position position="1"/>
    </location>
</feature>
<gene>
    <name evidence="1" type="ORF">GX50_08810</name>
</gene>
<dbReference type="Proteomes" id="UP000226031">
    <property type="component" value="Unassembled WGS sequence"/>
</dbReference>
<name>A0A2B7Z514_9EURO</name>
<dbReference type="AlphaFoldDB" id="A0A2B7Z514"/>
<accession>A0A2B7Z514</accession>
<organism evidence="1 2">
    <name type="scientific">[Emmonsia] crescens</name>
    <dbReference type="NCBI Taxonomy" id="73230"/>
    <lineage>
        <taxon>Eukaryota</taxon>
        <taxon>Fungi</taxon>
        <taxon>Dikarya</taxon>
        <taxon>Ascomycota</taxon>
        <taxon>Pezizomycotina</taxon>
        <taxon>Eurotiomycetes</taxon>
        <taxon>Eurotiomycetidae</taxon>
        <taxon>Onygenales</taxon>
        <taxon>Ajellomycetaceae</taxon>
        <taxon>Emergomyces</taxon>
    </lineage>
</organism>
<evidence type="ECO:0000313" key="1">
    <source>
        <dbReference type="EMBL" id="PGH28451.1"/>
    </source>
</evidence>
<protein>
    <submittedName>
        <fullName evidence="1">Uncharacterized protein</fullName>
    </submittedName>
</protein>
<reference evidence="1 2" key="1">
    <citation type="submission" date="2017-10" db="EMBL/GenBank/DDBJ databases">
        <title>Comparative genomics in systemic dimorphic fungi from Ajellomycetaceae.</title>
        <authorList>
            <person name="Munoz J.F."/>
            <person name="Mcewen J.G."/>
            <person name="Clay O.K."/>
            <person name="Cuomo C.A."/>
        </authorList>
    </citation>
    <scope>NUCLEOTIDE SEQUENCE [LARGE SCALE GENOMIC DNA]</scope>
    <source>
        <strain evidence="1 2">UAMH4076</strain>
    </source>
</reference>
<comment type="caution">
    <text evidence="1">The sequence shown here is derived from an EMBL/GenBank/DDBJ whole genome shotgun (WGS) entry which is preliminary data.</text>
</comment>
<proteinExistence type="predicted"/>